<dbReference type="PANTHER" id="PTHR46211:SF14">
    <property type="entry name" value="GLYCEROPHOSPHODIESTER PHOSPHODIESTERASE"/>
    <property type="match status" value="1"/>
</dbReference>
<dbReference type="EC" id="3.1.4.46" evidence="3"/>
<dbReference type="Gene3D" id="3.20.20.190">
    <property type="entry name" value="Phosphatidylinositol (PI) phosphodiesterase"/>
    <property type="match status" value="1"/>
</dbReference>
<dbReference type="GO" id="GO:0008889">
    <property type="term" value="F:glycerophosphodiester phosphodiesterase activity"/>
    <property type="evidence" value="ECO:0007669"/>
    <property type="project" value="UniProtKB-EC"/>
</dbReference>
<organism evidence="3 4">
    <name type="scientific">Alicyclobacillus tolerans</name>
    <dbReference type="NCBI Taxonomy" id="90970"/>
    <lineage>
        <taxon>Bacteria</taxon>
        <taxon>Bacillati</taxon>
        <taxon>Bacillota</taxon>
        <taxon>Bacilli</taxon>
        <taxon>Bacillales</taxon>
        <taxon>Alicyclobacillaceae</taxon>
        <taxon>Alicyclobacillus</taxon>
    </lineage>
</organism>
<dbReference type="SUPFAM" id="SSF51695">
    <property type="entry name" value="PLC-like phosphodiesterases"/>
    <property type="match status" value="1"/>
</dbReference>
<evidence type="ECO:0000313" key="3">
    <source>
        <dbReference type="EMBL" id="MDP9727509.1"/>
    </source>
</evidence>
<feature type="signal peptide" evidence="1">
    <location>
        <begin position="1"/>
        <end position="22"/>
    </location>
</feature>
<protein>
    <submittedName>
        <fullName evidence="3">Glycerophosphoryl diester phosphodiesterase</fullName>
        <ecNumber evidence="3">3.1.4.46</ecNumber>
    </submittedName>
</protein>
<reference evidence="3 4" key="1">
    <citation type="submission" date="2023-07" db="EMBL/GenBank/DDBJ databases">
        <title>Genomic Encyclopedia of Type Strains, Phase IV (KMG-IV): sequencing the most valuable type-strain genomes for metagenomic binning, comparative biology and taxonomic classification.</title>
        <authorList>
            <person name="Goeker M."/>
        </authorList>
    </citation>
    <scope>NUCLEOTIDE SEQUENCE [LARGE SCALE GENOMIC DNA]</scope>
    <source>
        <strain evidence="3 4">DSM 25924</strain>
    </source>
</reference>
<dbReference type="RefSeq" id="WP_306953024.1">
    <property type="nucleotide sequence ID" value="NZ_JAURUO010000002.1"/>
</dbReference>
<dbReference type="CDD" id="cd08561">
    <property type="entry name" value="GDPD_cytoplasmic_ScUgpQ2_like"/>
    <property type="match status" value="1"/>
</dbReference>
<comment type="caution">
    <text evidence="3">The sequence shown here is derived from an EMBL/GenBank/DDBJ whole genome shotgun (WGS) entry which is preliminary data.</text>
</comment>
<dbReference type="Pfam" id="PF03009">
    <property type="entry name" value="GDPD"/>
    <property type="match status" value="1"/>
</dbReference>
<accession>A0ABT9LTA8</accession>
<dbReference type="InterPro" id="IPR030395">
    <property type="entry name" value="GP_PDE_dom"/>
</dbReference>
<dbReference type="Proteomes" id="UP001229209">
    <property type="component" value="Unassembled WGS sequence"/>
</dbReference>
<keyword evidence="4" id="KW-1185">Reference proteome</keyword>
<evidence type="ECO:0000259" key="2">
    <source>
        <dbReference type="PROSITE" id="PS51704"/>
    </source>
</evidence>
<keyword evidence="3" id="KW-0378">Hydrolase</keyword>
<sequence length="269" mass="30624">MRRYGIFQPTMPLIFAHRGASAAAPGNTLTAFQMAVDLGADILETDVHWTRDAQIVIAHDPVVETVSNGTGKISDLTLSELKRLDFGYRFTTDGGKTHPFRGKGIRIPTLEEALQQFPQTLFNIDLKPKNGISIQSFLRVLDDANAMKRVIVASFHTNHLQRVRILQKDLPTSASTWEVAQFWLFARGLGVRQDWPFCALQIPYRFLKWTIATEKMIQYASRERISVDVWTVDQPSDIMRLFQLGIRGIVTNRVDIANQVRRKFLERIG</sequence>
<name>A0ABT9LTA8_9BACL</name>
<gene>
    <name evidence="3" type="ORF">J2S04_000436</name>
</gene>
<dbReference type="InterPro" id="IPR017946">
    <property type="entry name" value="PLC-like_Pdiesterase_TIM-brl"/>
</dbReference>
<keyword evidence="1" id="KW-0732">Signal</keyword>
<evidence type="ECO:0000313" key="4">
    <source>
        <dbReference type="Proteomes" id="UP001229209"/>
    </source>
</evidence>
<feature type="chain" id="PRO_5045605869" evidence="1">
    <location>
        <begin position="23"/>
        <end position="269"/>
    </location>
</feature>
<evidence type="ECO:0000256" key="1">
    <source>
        <dbReference type="SAM" id="SignalP"/>
    </source>
</evidence>
<feature type="domain" description="GP-PDE" evidence="2">
    <location>
        <begin position="12"/>
        <end position="261"/>
    </location>
</feature>
<dbReference type="PANTHER" id="PTHR46211">
    <property type="entry name" value="GLYCEROPHOSPHORYL DIESTER PHOSPHODIESTERASE"/>
    <property type="match status" value="1"/>
</dbReference>
<dbReference type="PROSITE" id="PS51704">
    <property type="entry name" value="GP_PDE"/>
    <property type="match status" value="1"/>
</dbReference>
<proteinExistence type="predicted"/>
<dbReference type="EMBL" id="JAURUO010000002">
    <property type="protein sequence ID" value="MDP9727509.1"/>
    <property type="molecule type" value="Genomic_DNA"/>
</dbReference>